<dbReference type="Pfam" id="PF08620">
    <property type="entry name" value="RPAP1_C"/>
    <property type="match status" value="1"/>
</dbReference>
<dbReference type="InterPro" id="IPR013929">
    <property type="entry name" value="RPAP1_C"/>
</dbReference>
<feature type="compositionally biased region" description="Polar residues" evidence="2">
    <location>
        <begin position="79"/>
        <end position="91"/>
    </location>
</feature>
<evidence type="ECO:0000313" key="5">
    <source>
        <dbReference type="EMBL" id="KAF2155132.1"/>
    </source>
</evidence>
<dbReference type="Proteomes" id="UP000799439">
    <property type="component" value="Unassembled WGS sequence"/>
</dbReference>
<evidence type="ECO:0000256" key="1">
    <source>
        <dbReference type="ARBA" id="ARBA00009953"/>
    </source>
</evidence>
<dbReference type="GO" id="GO:0006366">
    <property type="term" value="P:transcription by RNA polymerase II"/>
    <property type="evidence" value="ECO:0007669"/>
    <property type="project" value="InterPro"/>
</dbReference>
<accession>A0A9P4J819</accession>
<feature type="domain" description="RPAP1 N-terminal" evidence="4">
    <location>
        <begin position="1"/>
        <end position="31"/>
    </location>
</feature>
<dbReference type="InterPro" id="IPR039913">
    <property type="entry name" value="RPAP1/Rba50"/>
</dbReference>
<evidence type="ECO:0000259" key="4">
    <source>
        <dbReference type="Pfam" id="PF08621"/>
    </source>
</evidence>
<comment type="similarity">
    <text evidence="1">Belongs to the RPAP1 family.</text>
</comment>
<reference evidence="5" key="1">
    <citation type="journal article" date="2020" name="Stud. Mycol.">
        <title>101 Dothideomycetes genomes: a test case for predicting lifestyles and emergence of pathogens.</title>
        <authorList>
            <person name="Haridas S."/>
            <person name="Albert R."/>
            <person name="Binder M."/>
            <person name="Bloem J."/>
            <person name="Labutti K."/>
            <person name="Salamov A."/>
            <person name="Andreopoulos B."/>
            <person name="Baker S."/>
            <person name="Barry K."/>
            <person name="Bills G."/>
            <person name="Bluhm B."/>
            <person name="Cannon C."/>
            <person name="Castanera R."/>
            <person name="Culley D."/>
            <person name="Daum C."/>
            <person name="Ezra D."/>
            <person name="Gonzalez J."/>
            <person name="Henrissat B."/>
            <person name="Kuo A."/>
            <person name="Liang C."/>
            <person name="Lipzen A."/>
            <person name="Lutzoni F."/>
            <person name="Magnuson J."/>
            <person name="Mondo S."/>
            <person name="Nolan M."/>
            <person name="Ohm R."/>
            <person name="Pangilinan J."/>
            <person name="Park H.-J."/>
            <person name="Ramirez L."/>
            <person name="Alfaro M."/>
            <person name="Sun H."/>
            <person name="Tritt A."/>
            <person name="Yoshinaga Y."/>
            <person name="Zwiers L.-H."/>
            <person name="Turgeon B."/>
            <person name="Goodwin S."/>
            <person name="Spatafora J."/>
            <person name="Crous P."/>
            <person name="Grigoriev I."/>
        </authorList>
    </citation>
    <scope>NUCLEOTIDE SEQUENCE</scope>
    <source>
        <strain evidence="5">CBS 260.36</strain>
    </source>
</reference>
<dbReference type="OrthoDB" id="348201at2759"/>
<sequence length="321" mass="34798">MTDAEIQQERQELLESINPALLQALLRRSKLESGDDQADFPDLQAEQMQEAPEPKKPPKKVTFEAATKDDHMARDATTPDKQATQAETDTPNEVLGGDTSAGPPAEVVPTGSIHFPRPDQPPDLDPNSPSFLEDLHRKYFPSLPADPEKLEWMKPASESSSYSPSQSGLDPKDIRFSFSGALIPPSAAANIPVTAGLHHHGDAPDAAGYTIPELARLARSKVAAQRCIAFQTLGRILFRLGKGEFGDPSEGSSGTVGAEDTLGELARGLWAEVEKEQVINICTNESEGKGITGQRHVSAQAYATEAVWLWQKGGGRRWRTD</sequence>
<proteinExistence type="inferred from homology"/>
<feature type="compositionally biased region" description="Basic and acidic residues" evidence="2">
    <location>
        <begin position="66"/>
        <end position="78"/>
    </location>
</feature>
<evidence type="ECO:0000313" key="6">
    <source>
        <dbReference type="Proteomes" id="UP000799439"/>
    </source>
</evidence>
<feature type="domain" description="RPAP1 C-terminal" evidence="3">
    <location>
        <begin position="173"/>
        <end position="240"/>
    </location>
</feature>
<evidence type="ECO:0000259" key="3">
    <source>
        <dbReference type="Pfam" id="PF08620"/>
    </source>
</evidence>
<organism evidence="5 6">
    <name type="scientific">Myriangium duriaei CBS 260.36</name>
    <dbReference type="NCBI Taxonomy" id="1168546"/>
    <lineage>
        <taxon>Eukaryota</taxon>
        <taxon>Fungi</taxon>
        <taxon>Dikarya</taxon>
        <taxon>Ascomycota</taxon>
        <taxon>Pezizomycotina</taxon>
        <taxon>Dothideomycetes</taxon>
        <taxon>Dothideomycetidae</taxon>
        <taxon>Myriangiales</taxon>
        <taxon>Myriangiaceae</taxon>
        <taxon>Myriangium</taxon>
    </lineage>
</organism>
<keyword evidence="6" id="KW-1185">Reference proteome</keyword>
<gene>
    <name evidence="5" type="ORF">K461DRAFT_276322</name>
</gene>
<dbReference type="PANTHER" id="PTHR21483">
    <property type="entry name" value="RNA POLYMERASE II-ASSOCIATED PROTEIN 1"/>
    <property type="match status" value="1"/>
</dbReference>
<protein>
    <recommendedName>
        <fullName evidence="7">RNA polymerase II-associated protein 1 N-terminal domain-containing protein</fullName>
    </recommendedName>
</protein>
<dbReference type="EMBL" id="ML996083">
    <property type="protein sequence ID" value="KAF2155132.1"/>
    <property type="molecule type" value="Genomic_DNA"/>
</dbReference>
<name>A0A9P4J819_9PEZI</name>
<dbReference type="Pfam" id="PF08621">
    <property type="entry name" value="RPAP1_N"/>
    <property type="match status" value="1"/>
</dbReference>
<dbReference type="AlphaFoldDB" id="A0A9P4J819"/>
<feature type="region of interest" description="Disordered" evidence="2">
    <location>
        <begin position="31"/>
        <end position="128"/>
    </location>
</feature>
<comment type="caution">
    <text evidence="5">The sequence shown here is derived from an EMBL/GenBank/DDBJ whole genome shotgun (WGS) entry which is preliminary data.</text>
</comment>
<evidence type="ECO:0000256" key="2">
    <source>
        <dbReference type="SAM" id="MobiDB-lite"/>
    </source>
</evidence>
<evidence type="ECO:0008006" key="7">
    <source>
        <dbReference type="Google" id="ProtNLM"/>
    </source>
</evidence>
<dbReference type="InterPro" id="IPR013930">
    <property type="entry name" value="RPAP1_N"/>
</dbReference>
<dbReference type="PANTHER" id="PTHR21483:SF18">
    <property type="entry name" value="RNA POLYMERASE II-ASSOCIATED PROTEIN 1"/>
    <property type="match status" value="1"/>
</dbReference>